<dbReference type="PANTHER" id="PTHR33164">
    <property type="entry name" value="TRANSCRIPTIONAL REGULATOR, MARR FAMILY"/>
    <property type="match status" value="1"/>
</dbReference>
<dbReference type="Pfam" id="PF01047">
    <property type="entry name" value="MarR"/>
    <property type="match status" value="1"/>
</dbReference>
<dbReference type="SMART" id="SM00347">
    <property type="entry name" value="HTH_MARR"/>
    <property type="match status" value="1"/>
</dbReference>
<dbReference type="GO" id="GO:0006950">
    <property type="term" value="P:response to stress"/>
    <property type="evidence" value="ECO:0007669"/>
    <property type="project" value="TreeGrafter"/>
</dbReference>
<dbReference type="RefSeq" id="WP_010837203.1">
    <property type="nucleotide sequence ID" value="NZ_QRCM01000001.1"/>
</dbReference>
<sequence length="140" mass="15667">MEENMSSADRWLALVRAYESSTARIERVLTRDHHLCVSAYEIMDRIAEAGTWVRVADLTHTVSRSQSQISRLVVQLIDAGYIDRERDPSDARGSRVRLNALGKKAFRAATADVNTELRHLVDNDHLLAPWLGANAPTSTP</sequence>
<feature type="domain" description="HTH marR-type" evidence="1">
    <location>
        <begin position="28"/>
        <end position="129"/>
    </location>
</feature>
<accession>A0A6P2CC48</accession>
<dbReference type="AlphaFoldDB" id="A0A6P2CC48"/>
<gene>
    <name evidence="2" type="ORF">DW322_09000</name>
</gene>
<dbReference type="InterPro" id="IPR039422">
    <property type="entry name" value="MarR/SlyA-like"/>
</dbReference>
<dbReference type="Proteomes" id="UP000471120">
    <property type="component" value="Unassembled WGS sequence"/>
</dbReference>
<protein>
    <submittedName>
        <fullName evidence="2">MarR family transcriptional regulator</fullName>
    </submittedName>
</protein>
<name>A0A6P2CC48_9NOCA</name>
<dbReference type="GO" id="GO:0003700">
    <property type="term" value="F:DNA-binding transcription factor activity"/>
    <property type="evidence" value="ECO:0007669"/>
    <property type="project" value="InterPro"/>
</dbReference>
<comment type="caution">
    <text evidence="2">The sequence shown here is derived from an EMBL/GenBank/DDBJ whole genome shotgun (WGS) entry which is preliminary data.</text>
</comment>
<dbReference type="InterPro" id="IPR000835">
    <property type="entry name" value="HTH_MarR-typ"/>
</dbReference>
<dbReference type="SUPFAM" id="SSF46785">
    <property type="entry name" value="Winged helix' DNA-binding domain"/>
    <property type="match status" value="1"/>
</dbReference>
<dbReference type="PANTHER" id="PTHR33164:SF99">
    <property type="entry name" value="MARR FAMILY REGULATORY PROTEIN"/>
    <property type="match status" value="1"/>
</dbReference>
<evidence type="ECO:0000313" key="3">
    <source>
        <dbReference type="Proteomes" id="UP000471120"/>
    </source>
</evidence>
<dbReference type="Gene3D" id="1.10.10.10">
    <property type="entry name" value="Winged helix-like DNA-binding domain superfamily/Winged helix DNA-binding domain"/>
    <property type="match status" value="1"/>
</dbReference>
<dbReference type="EMBL" id="QRCM01000001">
    <property type="protein sequence ID" value="TXG90337.1"/>
    <property type="molecule type" value="Genomic_DNA"/>
</dbReference>
<evidence type="ECO:0000259" key="1">
    <source>
        <dbReference type="SMART" id="SM00347"/>
    </source>
</evidence>
<dbReference type="InterPro" id="IPR036390">
    <property type="entry name" value="WH_DNA-bd_sf"/>
</dbReference>
<evidence type="ECO:0000313" key="2">
    <source>
        <dbReference type="EMBL" id="TXG90337.1"/>
    </source>
</evidence>
<proteinExistence type="predicted"/>
<dbReference type="InterPro" id="IPR036388">
    <property type="entry name" value="WH-like_DNA-bd_sf"/>
</dbReference>
<reference evidence="2 3" key="1">
    <citation type="submission" date="2018-07" db="EMBL/GenBank/DDBJ databases">
        <title>Genome sequence of Rhodococcus rhodnii ATCC 35071 from Rhodnius prolixus.</title>
        <authorList>
            <person name="Patel V."/>
            <person name="Vogel K.J."/>
        </authorList>
    </citation>
    <scope>NUCLEOTIDE SEQUENCE [LARGE SCALE GENOMIC DNA]</scope>
    <source>
        <strain evidence="2 3">ATCC 35071</strain>
    </source>
</reference>
<organism evidence="2 3">
    <name type="scientific">Rhodococcus rhodnii</name>
    <dbReference type="NCBI Taxonomy" id="38312"/>
    <lineage>
        <taxon>Bacteria</taxon>
        <taxon>Bacillati</taxon>
        <taxon>Actinomycetota</taxon>
        <taxon>Actinomycetes</taxon>
        <taxon>Mycobacteriales</taxon>
        <taxon>Nocardiaceae</taxon>
        <taxon>Rhodococcus</taxon>
    </lineage>
</organism>